<dbReference type="InterPro" id="IPR011990">
    <property type="entry name" value="TPR-like_helical_dom_sf"/>
</dbReference>
<evidence type="ECO:0000256" key="5">
    <source>
        <dbReference type="SAM" id="Phobius"/>
    </source>
</evidence>
<reference evidence="6" key="1">
    <citation type="submission" date="2022-06" db="EMBL/GenBank/DDBJ databases">
        <title>Genome sequencing of Brevibacillus sp. BB3-R1.</title>
        <authorList>
            <person name="Heo J."/>
            <person name="Lee D."/>
            <person name="Won M."/>
            <person name="Han B.-H."/>
            <person name="Hong S.-B."/>
            <person name="Kwon S.-W."/>
        </authorList>
    </citation>
    <scope>NUCLEOTIDE SEQUENCE</scope>
    <source>
        <strain evidence="6">BB3-R1</strain>
    </source>
</reference>
<dbReference type="SUPFAM" id="SSF48452">
    <property type="entry name" value="TPR-like"/>
    <property type="match status" value="2"/>
</dbReference>
<keyword evidence="1" id="KW-0677">Repeat</keyword>
<keyword evidence="5" id="KW-0812">Transmembrane</keyword>
<evidence type="ECO:0000313" key="7">
    <source>
        <dbReference type="Proteomes" id="UP001056500"/>
    </source>
</evidence>
<feature type="repeat" description="TPR" evidence="3">
    <location>
        <begin position="249"/>
        <end position="282"/>
    </location>
</feature>
<feature type="repeat" description="TPR" evidence="3">
    <location>
        <begin position="215"/>
        <end position="248"/>
    </location>
</feature>
<keyword evidence="5" id="KW-1133">Transmembrane helix</keyword>
<keyword evidence="7" id="KW-1185">Reference proteome</keyword>
<feature type="transmembrane region" description="Helical" evidence="5">
    <location>
        <begin position="7"/>
        <end position="27"/>
    </location>
</feature>
<proteinExistence type="predicted"/>
<evidence type="ECO:0000256" key="3">
    <source>
        <dbReference type="PROSITE-ProRule" id="PRU00339"/>
    </source>
</evidence>
<accession>A0ABY4WCW2</accession>
<dbReference type="InterPro" id="IPR019734">
    <property type="entry name" value="TPR_rpt"/>
</dbReference>
<dbReference type="Pfam" id="PF13432">
    <property type="entry name" value="TPR_16"/>
    <property type="match status" value="2"/>
</dbReference>
<dbReference type="PANTHER" id="PTHR44943">
    <property type="entry name" value="CELLULOSE SYNTHASE OPERON PROTEIN C"/>
    <property type="match status" value="1"/>
</dbReference>
<feature type="compositionally biased region" description="Acidic residues" evidence="4">
    <location>
        <begin position="527"/>
        <end position="548"/>
    </location>
</feature>
<evidence type="ECO:0000256" key="2">
    <source>
        <dbReference type="ARBA" id="ARBA00022803"/>
    </source>
</evidence>
<protein>
    <submittedName>
        <fullName evidence="6">Tetratricopeptide repeat protein</fullName>
    </submittedName>
</protein>
<dbReference type="Pfam" id="PF13176">
    <property type="entry name" value="TPR_7"/>
    <property type="match status" value="1"/>
</dbReference>
<dbReference type="RefSeq" id="WP_251872123.1">
    <property type="nucleotide sequence ID" value="NZ_CP098755.1"/>
</dbReference>
<dbReference type="Proteomes" id="UP001056500">
    <property type="component" value="Chromosome"/>
</dbReference>
<name>A0ABY4WCW2_9BACL</name>
<gene>
    <name evidence="6" type="ORF">NDK47_23295</name>
</gene>
<dbReference type="InterPro" id="IPR051685">
    <property type="entry name" value="Ycf3/AcsC/BcsC/TPR_MFPF"/>
</dbReference>
<evidence type="ECO:0000256" key="1">
    <source>
        <dbReference type="ARBA" id="ARBA00022737"/>
    </source>
</evidence>
<dbReference type="EMBL" id="CP098755">
    <property type="protein sequence ID" value="USG65016.1"/>
    <property type="molecule type" value="Genomic_DNA"/>
</dbReference>
<keyword evidence="5" id="KW-0472">Membrane</keyword>
<dbReference type="SMART" id="SM00028">
    <property type="entry name" value="TPR"/>
    <property type="match status" value="7"/>
</dbReference>
<evidence type="ECO:0000256" key="4">
    <source>
        <dbReference type="SAM" id="MobiDB-lite"/>
    </source>
</evidence>
<evidence type="ECO:0000313" key="6">
    <source>
        <dbReference type="EMBL" id="USG65016.1"/>
    </source>
</evidence>
<dbReference type="PROSITE" id="PS50005">
    <property type="entry name" value="TPR"/>
    <property type="match status" value="3"/>
</dbReference>
<sequence length="573" mass="65227">MLKRLFVILYLLFYFVLYLLFLLIHYLSFGLIKKLRPPFLETKPDTIDHELLDRLWEKGEAEEAFSILDDQLKKDPRDYHALNKKAMYLIYQGKNEEALLLLDQALGIQPAFDSALNNKSWALHNLERYEESLTYIEAAIQNSGGTSSVEYVNKGNALKGLQRYEEAEAAYLQATELGGCRVAWYRLGKLYEEIDRGEQAAAAFVSYVDEDPDDPDAYHFLADCYENLGDHEKLLDVYTRWTAVTPDDVMIPYKKGKLLMEKNRWEEAREHYQTALEQFPEDGDLLYGMGKTLCSLNQPEAAVDYLLQAIKWDRSLIENITDDPVCEAAVENDRFQTSIRERARKLQERYDQLARSFPLGEFESNSGTLLVSDPCYERDIWCQGVVENAARGKWTAVVEKLDMGDWGDRCSALMVYHESLLEFGHITWEPCSFVIGVDSGQAGVFDESVYRNDESVIGPTEFMPEDKWYSSCCDQTLGELGAGLINGGAVSSSGLGDGAYEAFVCQNQDGVIVAVKIVFLTAEDLYDWEEEEETEEENDPDYSEDPEDSGEREGLDEQEGKTNKESAKARNNE</sequence>
<dbReference type="Gene3D" id="1.25.40.10">
    <property type="entry name" value="Tetratricopeptide repeat domain"/>
    <property type="match status" value="1"/>
</dbReference>
<feature type="repeat" description="TPR" evidence="3">
    <location>
        <begin position="181"/>
        <end position="214"/>
    </location>
</feature>
<feature type="compositionally biased region" description="Basic and acidic residues" evidence="4">
    <location>
        <begin position="549"/>
        <end position="573"/>
    </location>
</feature>
<keyword evidence="2 3" id="KW-0802">TPR repeat</keyword>
<organism evidence="6 7">
    <name type="scientific">Brevibacillus ruminantium</name>
    <dbReference type="NCBI Taxonomy" id="2950604"/>
    <lineage>
        <taxon>Bacteria</taxon>
        <taxon>Bacillati</taxon>
        <taxon>Bacillota</taxon>
        <taxon>Bacilli</taxon>
        <taxon>Bacillales</taxon>
        <taxon>Paenibacillaceae</taxon>
        <taxon>Brevibacillus</taxon>
    </lineage>
</organism>
<dbReference type="Pfam" id="PF14559">
    <property type="entry name" value="TPR_19"/>
    <property type="match status" value="1"/>
</dbReference>
<dbReference type="PANTHER" id="PTHR44943:SF8">
    <property type="entry name" value="TPR REPEAT-CONTAINING PROTEIN MJ0263"/>
    <property type="match status" value="1"/>
</dbReference>
<feature type="region of interest" description="Disordered" evidence="4">
    <location>
        <begin position="527"/>
        <end position="573"/>
    </location>
</feature>